<keyword evidence="2" id="KW-0732">Signal</keyword>
<sequence>MKTVCLSLVASLLAMQVHCLFGSMQRVAVKGRLLCGSSPASGVKVKLVDIDFGFDDTMDEKYTNSNGEFYLDGQTSEITSIDPVLKIYHDCHDGKPCQRRWKMEIPKRYIVSPNKQPPVFDIGVMNLEAYMHDEERNCF</sequence>
<evidence type="ECO:0000256" key="2">
    <source>
        <dbReference type="SAM" id="SignalP"/>
    </source>
</evidence>
<feature type="signal peptide" evidence="2">
    <location>
        <begin position="1"/>
        <end position="19"/>
    </location>
</feature>
<reference evidence="4" key="1">
    <citation type="submission" date="2019-12" db="UniProtKB">
        <authorList>
            <consortium name="WormBaseParasite"/>
        </authorList>
    </citation>
    <scope>IDENTIFICATION</scope>
</reference>
<keyword evidence="3" id="KW-1185">Reference proteome</keyword>
<protein>
    <submittedName>
        <fullName evidence="4">Transthyretin-like family protein</fullName>
    </submittedName>
</protein>
<dbReference type="InterPro" id="IPR038479">
    <property type="entry name" value="Transthyretin-like_sf"/>
</dbReference>
<organism evidence="3 4">
    <name type="scientific">Trichuris muris</name>
    <name type="common">Mouse whipworm</name>
    <dbReference type="NCBI Taxonomy" id="70415"/>
    <lineage>
        <taxon>Eukaryota</taxon>
        <taxon>Metazoa</taxon>
        <taxon>Ecdysozoa</taxon>
        <taxon>Nematoda</taxon>
        <taxon>Enoplea</taxon>
        <taxon>Dorylaimia</taxon>
        <taxon>Trichinellida</taxon>
        <taxon>Trichuridae</taxon>
        <taxon>Trichuris</taxon>
    </lineage>
</organism>
<name>A0A5S6QU73_TRIMR</name>
<evidence type="ECO:0000256" key="1">
    <source>
        <dbReference type="ARBA" id="ARBA00010112"/>
    </source>
</evidence>
<dbReference type="AlphaFoldDB" id="A0A5S6QU73"/>
<dbReference type="GO" id="GO:0009986">
    <property type="term" value="C:cell surface"/>
    <property type="evidence" value="ECO:0007669"/>
    <property type="project" value="InterPro"/>
</dbReference>
<dbReference type="WBParaSite" id="TMUE_3000010956.1">
    <property type="protein sequence ID" value="TMUE_3000010956.1"/>
    <property type="gene ID" value="WBGene00302774"/>
</dbReference>
<dbReference type="Gene3D" id="2.60.40.3330">
    <property type="match status" value="1"/>
</dbReference>
<accession>A0A5S6QU73</accession>
<dbReference type="Proteomes" id="UP000046395">
    <property type="component" value="Unassembled WGS sequence"/>
</dbReference>
<dbReference type="PANTHER" id="PTHR21700">
    <property type="entry name" value="TRANSTHYRETIN-LIKE FAMILY PROTEIN-RELATED"/>
    <property type="match status" value="1"/>
</dbReference>
<proteinExistence type="inferred from homology"/>
<feature type="chain" id="PRO_5024345791" evidence="2">
    <location>
        <begin position="20"/>
        <end position="139"/>
    </location>
</feature>
<dbReference type="Pfam" id="PF01060">
    <property type="entry name" value="TTR-52"/>
    <property type="match status" value="1"/>
</dbReference>
<evidence type="ECO:0000313" key="3">
    <source>
        <dbReference type="Proteomes" id="UP000046395"/>
    </source>
</evidence>
<dbReference type="InterPro" id="IPR001534">
    <property type="entry name" value="Transthyretin-like"/>
</dbReference>
<dbReference type="PANTHER" id="PTHR21700:SF114">
    <property type="entry name" value="TRANSTHYRETIN-LIKE FAMILY PROTEIN"/>
    <property type="match status" value="1"/>
</dbReference>
<comment type="similarity">
    <text evidence="1">Belongs to the nematode transthyretin-like family.</text>
</comment>
<evidence type="ECO:0000313" key="4">
    <source>
        <dbReference type="WBParaSite" id="TMUE_3000010956.1"/>
    </source>
</evidence>
<dbReference type="STRING" id="70415.A0A5S6QU73"/>